<dbReference type="OrthoDB" id="2316671at2759"/>
<organism evidence="1 2">
    <name type="scientific">Glomus cerebriforme</name>
    <dbReference type="NCBI Taxonomy" id="658196"/>
    <lineage>
        <taxon>Eukaryota</taxon>
        <taxon>Fungi</taxon>
        <taxon>Fungi incertae sedis</taxon>
        <taxon>Mucoromycota</taxon>
        <taxon>Glomeromycotina</taxon>
        <taxon>Glomeromycetes</taxon>
        <taxon>Glomerales</taxon>
        <taxon>Glomeraceae</taxon>
        <taxon>Glomus</taxon>
    </lineage>
</organism>
<evidence type="ECO:0008006" key="3">
    <source>
        <dbReference type="Google" id="ProtNLM"/>
    </source>
</evidence>
<protein>
    <recommendedName>
        <fullName evidence="3">SKP1 component POZ domain-containing protein</fullName>
    </recommendedName>
</protein>
<dbReference type="STRING" id="658196.A0A397SIG6"/>
<dbReference type="EMBL" id="QKYT01000493">
    <property type="protein sequence ID" value="RIA84436.1"/>
    <property type="molecule type" value="Genomic_DNA"/>
</dbReference>
<comment type="caution">
    <text evidence="1">The sequence shown here is derived from an EMBL/GenBank/DDBJ whole genome shotgun (WGS) entry which is preliminary data.</text>
</comment>
<gene>
    <name evidence="1" type="ORF">C1645_415545</name>
</gene>
<dbReference type="Proteomes" id="UP000265703">
    <property type="component" value="Unassembled WGS sequence"/>
</dbReference>
<keyword evidence="2" id="KW-1185">Reference proteome</keyword>
<proteinExistence type="predicted"/>
<evidence type="ECO:0000313" key="2">
    <source>
        <dbReference type="Proteomes" id="UP000265703"/>
    </source>
</evidence>
<name>A0A397SIG6_9GLOM</name>
<accession>A0A397SIG6</accession>
<evidence type="ECO:0000313" key="1">
    <source>
        <dbReference type="EMBL" id="RIA84436.1"/>
    </source>
</evidence>
<reference evidence="1 2" key="1">
    <citation type="submission" date="2018-06" db="EMBL/GenBank/DDBJ databases">
        <title>Comparative genomics reveals the genomic features of Rhizophagus irregularis, R. cerebriforme, R. diaphanum and Gigaspora rosea, and their symbiotic lifestyle signature.</title>
        <authorList>
            <person name="Morin E."/>
            <person name="San Clemente H."/>
            <person name="Chen E.C.H."/>
            <person name="De La Providencia I."/>
            <person name="Hainaut M."/>
            <person name="Kuo A."/>
            <person name="Kohler A."/>
            <person name="Murat C."/>
            <person name="Tang N."/>
            <person name="Roy S."/>
            <person name="Loubradou J."/>
            <person name="Henrissat B."/>
            <person name="Grigoriev I.V."/>
            <person name="Corradi N."/>
            <person name="Roux C."/>
            <person name="Martin F.M."/>
        </authorList>
    </citation>
    <scope>NUCLEOTIDE SEQUENCE [LARGE SCALE GENOMIC DNA]</scope>
    <source>
        <strain evidence="1 2">DAOM 227022</strain>
    </source>
</reference>
<sequence>MNITKPFKLKTLFIDEYETLQFESLELLLQKSGDYLENFGFISDEIDEIDENIESTKLLKLIIKYCKKIKFLDLPELNGQNLNTALSLIENIKQSLNYLSINCYYFELSSVILRDLGQVLPSELEYLNLCLTFYASDFKVFFRKFSKYFY</sequence>
<dbReference type="AlphaFoldDB" id="A0A397SIG6"/>